<evidence type="ECO:0000256" key="1">
    <source>
        <dbReference type="ARBA" id="ARBA00004651"/>
    </source>
</evidence>
<evidence type="ECO:0000256" key="5">
    <source>
        <dbReference type="ARBA" id="ARBA00023136"/>
    </source>
</evidence>
<evidence type="ECO:0000256" key="4">
    <source>
        <dbReference type="ARBA" id="ARBA00022989"/>
    </source>
</evidence>
<dbReference type="InterPro" id="IPR050189">
    <property type="entry name" value="MFS_Efflux_Transporters"/>
</dbReference>
<sequence>MNAEPQHPASLAGLPMLLMMAMGMPMMIFYAIGILGPYLITDLEISRQQLGWLTTSTFGLAAILSPWAGALVQHIGTRTGLVSIFLLVGLSFSLMAILPGFGGLITALLLCGIAQSLANPATNQAIAQGIPASRKAGVVGLKQSGVQASALLAGVALPPLVLMWGWRGALATWVPVALVMAAWVARRVPVRPRAAQRRSLHVYVPNAWLSMLMAIQLCAGLALSSFMTFLGVYANQAGVSASATGAMVGCFGVMGILSRVLLTPIADRLKDETVLLGTLFVLAALTLAVMRQANAQQHWPLWLGVIGMGLTVVASNAIAMSMLLRDERFGGAATSAGMLSVGFFGGFAIGPPAFGWLLAHTQDFAAAWLSLIGVLIAGGILCLLLLCMRHRE</sequence>
<gene>
    <name evidence="8" type="ORF">A9C11_13550</name>
</gene>
<accession>A0A1A9KBS9</accession>
<dbReference type="PANTHER" id="PTHR43124">
    <property type="entry name" value="PURINE EFFLUX PUMP PBUE"/>
    <property type="match status" value="1"/>
</dbReference>
<keyword evidence="2" id="KW-1003">Cell membrane</keyword>
<feature type="transmembrane region" description="Helical" evidence="6">
    <location>
        <begin position="274"/>
        <end position="293"/>
    </location>
</feature>
<dbReference type="Proteomes" id="UP000077748">
    <property type="component" value="Chromosome"/>
</dbReference>
<dbReference type="SUPFAM" id="SSF103473">
    <property type="entry name" value="MFS general substrate transporter"/>
    <property type="match status" value="1"/>
</dbReference>
<reference evidence="8 9" key="1">
    <citation type="submission" date="2016-05" db="EMBL/GenBank/DDBJ databases">
        <title>Genome Sequence of Pseudomonas citronellolis Strain SJTE-3, an Estrogens and Persistent Organic Pollutants degradation strain.</title>
        <authorList>
            <person name="Liang R."/>
        </authorList>
    </citation>
    <scope>NUCLEOTIDE SEQUENCE [LARGE SCALE GENOMIC DNA]</scope>
    <source>
        <strain evidence="8 9">SJTE-3</strain>
    </source>
</reference>
<keyword evidence="5 6" id="KW-0472">Membrane</keyword>
<dbReference type="InterPro" id="IPR011701">
    <property type="entry name" value="MFS"/>
</dbReference>
<feature type="transmembrane region" description="Helical" evidence="6">
    <location>
        <begin position="299"/>
        <end position="324"/>
    </location>
</feature>
<feature type="transmembrane region" description="Helical" evidence="6">
    <location>
        <begin position="206"/>
        <end position="233"/>
    </location>
</feature>
<feature type="transmembrane region" description="Helical" evidence="6">
    <location>
        <begin position="336"/>
        <end position="359"/>
    </location>
</feature>
<keyword evidence="4 6" id="KW-1133">Transmembrane helix</keyword>
<name>A0A1A9KBS9_9PSED</name>
<dbReference type="Gene3D" id="1.20.1250.20">
    <property type="entry name" value="MFS general substrate transporter like domains"/>
    <property type="match status" value="2"/>
</dbReference>
<dbReference type="GO" id="GO:0005886">
    <property type="term" value="C:plasma membrane"/>
    <property type="evidence" value="ECO:0007669"/>
    <property type="project" value="UniProtKB-SubCell"/>
</dbReference>
<dbReference type="AlphaFoldDB" id="A0A1A9KBS9"/>
<proteinExistence type="predicted"/>
<feature type="transmembrane region" description="Helical" evidence="6">
    <location>
        <begin position="52"/>
        <end position="72"/>
    </location>
</feature>
<feature type="transmembrane region" description="Helical" evidence="6">
    <location>
        <begin position="84"/>
        <end position="110"/>
    </location>
</feature>
<feature type="transmembrane region" description="Helical" evidence="6">
    <location>
        <begin position="365"/>
        <end position="387"/>
    </location>
</feature>
<dbReference type="InterPro" id="IPR020846">
    <property type="entry name" value="MFS_dom"/>
</dbReference>
<feature type="domain" description="Major facilitator superfamily (MFS) profile" evidence="7">
    <location>
        <begin position="11"/>
        <end position="391"/>
    </location>
</feature>
<organism evidence="8 9">
    <name type="scientific">Pseudomonas citronellolis</name>
    <dbReference type="NCBI Taxonomy" id="53408"/>
    <lineage>
        <taxon>Bacteria</taxon>
        <taxon>Pseudomonadati</taxon>
        <taxon>Pseudomonadota</taxon>
        <taxon>Gammaproteobacteria</taxon>
        <taxon>Pseudomonadales</taxon>
        <taxon>Pseudomonadaceae</taxon>
        <taxon>Pseudomonas</taxon>
    </lineage>
</organism>
<evidence type="ECO:0000313" key="8">
    <source>
        <dbReference type="EMBL" id="ANI14954.1"/>
    </source>
</evidence>
<evidence type="ECO:0000313" key="9">
    <source>
        <dbReference type="Proteomes" id="UP000077748"/>
    </source>
</evidence>
<feature type="transmembrane region" description="Helical" evidence="6">
    <location>
        <begin position="12"/>
        <end position="40"/>
    </location>
</feature>
<dbReference type="EMBL" id="CP015878">
    <property type="protein sequence ID" value="ANI14954.1"/>
    <property type="molecule type" value="Genomic_DNA"/>
</dbReference>
<evidence type="ECO:0000256" key="3">
    <source>
        <dbReference type="ARBA" id="ARBA00022692"/>
    </source>
</evidence>
<evidence type="ECO:0000259" key="7">
    <source>
        <dbReference type="PROSITE" id="PS50850"/>
    </source>
</evidence>
<feature type="transmembrane region" description="Helical" evidence="6">
    <location>
        <begin position="164"/>
        <end position="185"/>
    </location>
</feature>
<protein>
    <submittedName>
        <fullName evidence="8">MFS transporter</fullName>
    </submittedName>
</protein>
<dbReference type="PROSITE" id="PS50850">
    <property type="entry name" value="MFS"/>
    <property type="match status" value="1"/>
</dbReference>
<dbReference type="InterPro" id="IPR036259">
    <property type="entry name" value="MFS_trans_sf"/>
</dbReference>
<dbReference type="GO" id="GO:0022857">
    <property type="term" value="F:transmembrane transporter activity"/>
    <property type="evidence" value="ECO:0007669"/>
    <property type="project" value="InterPro"/>
</dbReference>
<feature type="transmembrane region" description="Helical" evidence="6">
    <location>
        <begin position="239"/>
        <end position="262"/>
    </location>
</feature>
<comment type="subcellular location">
    <subcellularLocation>
        <location evidence="1">Cell membrane</location>
        <topology evidence="1">Multi-pass membrane protein</topology>
    </subcellularLocation>
</comment>
<evidence type="ECO:0000256" key="2">
    <source>
        <dbReference type="ARBA" id="ARBA00022475"/>
    </source>
</evidence>
<dbReference type="PANTHER" id="PTHR43124:SF3">
    <property type="entry name" value="CHLORAMPHENICOL EFFLUX PUMP RV0191"/>
    <property type="match status" value="1"/>
</dbReference>
<evidence type="ECO:0000256" key="6">
    <source>
        <dbReference type="SAM" id="Phobius"/>
    </source>
</evidence>
<keyword evidence="3 6" id="KW-0812">Transmembrane</keyword>
<dbReference type="Pfam" id="PF07690">
    <property type="entry name" value="MFS_1"/>
    <property type="match status" value="1"/>
</dbReference>